<reference evidence="3" key="2">
    <citation type="submission" date="2020-11" db="EMBL/GenBank/DDBJ databases">
        <authorList>
            <consortium name="DOE Joint Genome Institute"/>
            <person name="Kuo A."/>
            <person name="Miyauchi S."/>
            <person name="Kiss E."/>
            <person name="Drula E."/>
            <person name="Kohler A."/>
            <person name="Sanchez-Garcia M."/>
            <person name="Andreopoulos B."/>
            <person name="Barry K.W."/>
            <person name="Bonito G."/>
            <person name="Buee M."/>
            <person name="Carver A."/>
            <person name="Chen C."/>
            <person name="Cichocki N."/>
            <person name="Clum A."/>
            <person name="Culley D."/>
            <person name="Crous P.W."/>
            <person name="Fauchery L."/>
            <person name="Girlanda M."/>
            <person name="Hayes R."/>
            <person name="Keri Z."/>
            <person name="Labutti K."/>
            <person name="Lipzen A."/>
            <person name="Lombard V."/>
            <person name="Magnuson J."/>
            <person name="Maillard F."/>
            <person name="Morin E."/>
            <person name="Murat C."/>
            <person name="Nolan M."/>
            <person name="Ohm R."/>
            <person name="Pangilinan J."/>
            <person name="Pereira M."/>
            <person name="Perotto S."/>
            <person name="Peter M."/>
            <person name="Riley R."/>
            <person name="Sitrit Y."/>
            <person name="Stielow B."/>
            <person name="Szollosi G."/>
            <person name="Zifcakova L."/>
            <person name="Stursova M."/>
            <person name="Spatafora J.W."/>
            <person name="Tedersoo L."/>
            <person name="Vaario L.-M."/>
            <person name="Yamada A."/>
            <person name="Yan M."/>
            <person name="Wang P."/>
            <person name="Xu J."/>
            <person name="Bruns T."/>
            <person name="Baldrian P."/>
            <person name="Vilgalys R."/>
            <person name="Henrissat B."/>
            <person name="Grigoriev I.V."/>
            <person name="Hibbett D."/>
            <person name="Nagy L.G."/>
            <person name="Martin F.M."/>
        </authorList>
    </citation>
    <scope>NUCLEOTIDE SEQUENCE</scope>
    <source>
        <strain evidence="3">UH-Tt-Lm1</strain>
    </source>
</reference>
<evidence type="ECO:0000256" key="1">
    <source>
        <dbReference type="SAM" id="MobiDB-lite"/>
    </source>
</evidence>
<dbReference type="OrthoDB" id="2751409at2759"/>
<organism evidence="3 4">
    <name type="scientific">Thelephora terrestris</name>
    <dbReference type="NCBI Taxonomy" id="56493"/>
    <lineage>
        <taxon>Eukaryota</taxon>
        <taxon>Fungi</taxon>
        <taxon>Dikarya</taxon>
        <taxon>Basidiomycota</taxon>
        <taxon>Agaricomycotina</taxon>
        <taxon>Agaricomycetes</taxon>
        <taxon>Thelephorales</taxon>
        <taxon>Thelephoraceae</taxon>
        <taxon>Thelephora</taxon>
    </lineage>
</organism>
<evidence type="ECO:0000313" key="4">
    <source>
        <dbReference type="Proteomes" id="UP000736335"/>
    </source>
</evidence>
<name>A0A9P6H656_9AGAM</name>
<dbReference type="InterPro" id="IPR001810">
    <property type="entry name" value="F-box_dom"/>
</dbReference>
<dbReference type="InterPro" id="IPR036047">
    <property type="entry name" value="F-box-like_dom_sf"/>
</dbReference>
<dbReference type="Pfam" id="PF12937">
    <property type="entry name" value="F-box-like"/>
    <property type="match status" value="1"/>
</dbReference>
<accession>A0A9P6H656</accession>
<gene>
    <name evidence="3" type="ORF">BJ322DRAFT_1112757</name>
</gene>
<proteinExistence type="predicted"/>
<feature type="compositionally biased region" description="Basic and acidic residues" evidence="1">
    <location>
        <begin position="520"/>
        <end position="531"/>
    </location>
</feature>
<protein>
    <recommendedName>
        <fullName evidence="2">F-box domain-containing protein</fullName>
    </recommendedName>
</protein>
<feature type="domain" description="F-box" evidence="2">
    <location>
        <begin position="20"/>
        <end position="57"/>
    </location>
</feature>
<comment type="caution">
    <text evidence="3">The sequence shown here is derived from an EMBL/GenBank/DDBJ whole genome shotgun (WGS) entry which is preliminary data.</text>
</comment>
<evidence type="ECO:0000259" key="2">
    <source>
        <dbReference type="Pfam" id="PF12937"/>
    </source>
</evidence>
<keyword evidence="4" id="KW-1185">Reference proteome</keyword>
<feature type="region of interest" description="Disordered" evidence="1">
    <location>
        <begin position="512"/>
        <end position="531"/>
    </location>
</feature>
<dbReference type="SUPFAM" id="SSF81383">
    <property type="entry name" value="F-box domain"/>
    <property type="match status" value="1"/>
</dbReference>
<reference evidence="3" key="1">
    <citation type="journal article" date="2020" name="Nat. Commun.">
        <title>Large-scale genome sequencing of mycorrhizal fungi provides insights into the early evolution of symbiotic traits.</title>
        <authorList>
            <person name="Miyauchi S."/>
            <person name="Kiss E."/>
            <person name="Kuo A."/>
            <person name="Drula E."/>
            <person name="Kohler A."/>
            <person name="Sanchez-Garcia M."/>
            <person name="Morin E."/>
            <person name="Andreopoulos B."/>
            <person name="Barry K.W."/>
            <person name="Bonito G."/>
            <person name="Buee M."/>
            <person name="Carver A."/>
            <person name="Chen C."/>
            <person name="Cichocki N."/>
            <person name="Clum A."/>
            <person name="Culley D."/>
            <person name="Crous P.W."/>
            <person name="Fauchery L."/>
            <person name="Girlanda M."/>
            <person name="Hayes R.D."/>
            <person name="Keri Z."/>
            <person name="LaButti K."/>
            <person name="Lipzen A."/>
            <person name="Lombard V."/>
            <person name="Magnuson J."/>
            <person name="Maillard F."/>
            <person name="Murat C."/>
            <person name="Nolan M."/>
            <person name="Ohm R.A."/>
            <person name="Pangilinan J."/>
            <person name="Pereira M.F."/>
            <person name="Perotto S."/>
            <person name="Peter M."/>
            <person name="Pfister S."/>
            <person name="Riley R."/>
            <person name="Sitrit Y."/>
            <person name="Stielow J.B."/>
            <person name="Szollosi G."/>
            <person name="Zifcakova L."/>
            <person name="Stursova M."/>
            <person name="Spatafora J.W."/>
            <person name="Tedersoo L."/>
            <person name="Vaario L.M."/>
            <person name="Yamada A."/>
            <person name="Yan M."/>
            <person name="Wang P."/>
            <person name="Xu J."/>
            <person name="Bruns T."/>
            <person name="Baldrian P."/>
            <person name="Vilgalys R."/>
            <person name="Dunand C."/>
            <person name="Henrissat B."/>
            <person name="Grigoriev I.V."/>
            <person name="Hibbett D."/>
            <person name="Nagy L.G."/>
            <person name="Martin F.M."/>
        </authorList>
    </citation>
    <scope>NUCLEOTIDE SEQUENCE</scope>
    <source>
        <strain evidence="3">UH-Tt-Lm1</strain>
    </source>
</reference>
<dbReference type="Proteomes" id="UP000736335">
    <property type="component" value="Unassembled WGS sequence"/>
</dbReference>
<dbReference type="AlphaFoldDB" id="A0A9P6H656"/>
<dbReference type="EMBL" id="WIUZ02000017">
    <property type="protein sequence ID" value="KAF9780078.1"/>
    <property type="molecule type" value="Genomic_DNA"/>
</dbReference>
<evidence type="ECO:0000313" key="3">
    <source>
        <dbReference type="EMBL" id="KAF9780078.1"/>
    </source>
</evidence>
<sequence>MSSGLAHPTPFMGQRRAATNLPVELLEHILDQSELTFRDVLRCKLVNRRLQDVISRSLPLRYKVELGAYGMVDGTPEMRARTSTVYRMKQLQACQESWNRFQWTSQRTLTFPSWPISLLDGDLLAMLEGEDLKLLRMPSKFRNLEEDEKVLHELALDDLYIDKALRLLVSIKRDPTDEPAFSAALLHLDTGKAHPAAAIPTLVQSLTSKRTEGWSFAMSVTGPYLAVLFQNFTADYDAEDWSTRTDWNEQEDTLVVWNWHTGERMMASPTIKCCCIRSFIFLDFGRILVGHITPAPSREPLLRVIKVKDGDVEVSLQDADHTFHFPPILIPVLAADVNIHCEPTPTWCPGEDEETLFSVAPEHRIVVITLRATQDNIFNSDSYTIVVLFHDLMSHVKPRNSPEWLCPLKNHTPWPKWGGKTRLFYPTSAHGCSDLLSVYGTRFISIPLERSRTMEIIDFNPHIIRRRLSTQAEAEADRGTEVGSSPAPGIDMLAPWYYAMALPSRESLGDGMLLGNKPDATSDPKHNERESRSLIVAREPLQVPIWIPTEAAQRCHLPYTSYEIPIPMDLNMDFCIDVMMGQDTIVFMFDNEAGDEYTWTILSF</sequence>